<gene>
    <name evidence="3" type="ORF">PF001_g5989</name>
    <name evidence="2" type="ORF">PF006_g7888</name>
    <name evidence="1" type="ORF">PF009_g7340</name>
</gene>
<name>A0A6A4EA47_9STRA</name>
<evidence type="ECO:0008006" key="7">
    <source>
        <dbReference type="Google" id="ProtNLM"/>
    </source>
</evidence>
<dbReference type="InterPro" id="IPR052055">
    <property type="entry name" value="Hepadnavirus_pol/RT"/>
</dbReference>
<accession>A0A6A4EA47</accession>
<dbReference type="Proteomes" id="UP000429523">
    <property type="component" value="Unassembled WGS sequence"/>
</dbReference>
<organism evidence="3 5">
    <name type="scientific">Phytophthora fragariae</name>
    <dbReference type="NCBI Taxonomy" id="53985"/>
    <lineage>
        <taxon>Eukaryota</taxon>
        <taxon>Sar</taxon>
        <taxon>Stramenopiles</taxon>
        <taxon>Oomycota</taxon>
        <taxon>Peronosporomycetes</taxon>
        <taxon>Peronosporales</taxon>
        <taxon>Peronosporaceae</taxon>
        <taxon>Phytophthora</taxon>
    </lineage>
</organism>
<evidence type="ECO:0000313" key="6">
    <source>
        <dbReference type="Proteomes" id="UP000440732"/>
    </source>
</evidence>
<protein>
    <recommendedName>
        <fullName evidence="7">Reverse transcriptase domain-containing protein</fullName>
    </recommendedName>
</protein>
<dbReference type="AlphaFoldDB" id="A0A6A4EA47"/>
<evidence type="ECO:0000313" key="4">
    <source>
        <dbReference type="Proteomes" id="UP000429523"/>
    </source>
</evidence>
<dbReference type="PANTHER" id="PTHR33050:SF7">
    <property type="entry name" value="RIBONUCLEASE H"/>
    <property type="match status" value="1"/>
</dbReference>
<proteinExistence type="predicted"/>
<reference evidence="4 5" key="1">
    <citation type="submission" date="2018-08" db="EMBL/GenBank/DDBJ databases">
        <title>Genomic investigation of the strawberry pathogen Phytophthora fragariae indicates pathogenicity is determined by transcriptional variation in three key races.</title>
        <authorList>
            <person name="Adams T.M."/>
            <person name="Armitage A.D."/>
            <person name="Sobczyk M.K."/>
            <person name="Bates H.J."/>
            <person name="Dunwell J.M."/>
            <person name="Nellist C.F."/>
            <person name="Harrison R.J."/>
        </authorList>
    </citation>
    <scope>NUCLEOTIDE SEQUENCE [LARGE SCALE GENOMIC DNA]</scope>
    <source>
        <strain evidence="3 5">A4</strain>
        <strain evidence="2 6">NOV-5</strain>
        <strain evidence="1 4">NOV-9</strain>
    </source>
</reference>
<evidence type="ECO:0000313" key="1">
    <source>
        <dbReference type="EMBL" id="KAE8942918.1"/>
    </source>
</evidence>
<evidence type="ECO:0000313" key="5">
    <source>
        <dbReference type="Proteomes" id="UP000437068"/>
    </source>
</evidence>
<sequence>MDSQLNEPGFHSSAFAVVPKKDVLLTRDGRIIPEISVPQGQSVNDATDTALTPDARWDPFSCIALRILELRTQYPGYNIYAVVAGIADAFHRVPVHARHSFTFGGTFPRSQIGIVSGMAVFGWTASPGFFAIMGKATRHYQRTGTSYVIGYPVPFWAFQWVDDIVIIEVDIDDRLLRAERRLRDAIKLVFGFGRWNEDKFTTWSQQVHAVGIDWNIPESTVTIPQREIDKTKRVVSDTLDLTYVSLKRIDSVVGVLRHVLTFIPISKPFIQRFVAEQHAIKRTDRPGTPMTIELRADLTWWKQLLFEKRVRGCTHDNARC</sequence>
<dbReference type="EMBL" id="QXGE01000232">
    <property type="protein sequence ID" value="KAE9319247.1"/>
    <property type="molecule type" value="Genomic_DNA"/>
</dbReference>
<dbReference type="EMBL" id="QXGF01000281">
    <property type="protein sequence ID" value="KAE8942918.1"/>
    <property type="molecule type" value="Genomic_DNA"/>
</dbReference>
<evidence type="ECO:0000313" key="2">
    <source>
        <dbReference type="EMBL" id="KAE9147428.1"/>
    </source>
</evidence>
<dbReference type="EMBL" id="QXGA01000349">
    <property type="protein sequence ID" value="KAE9147428.1"/>
    <property type="molecule type" value="Genomic_DNA"/>
</dbReference>
<dbReference type="PANTHER" id="PTHR33050">
    <property type="entry name" value="REVERSE TRANSCRIPTASE DOMAIN-CONTAINING PROTEIN"/>
    <property type="match status" value="1"/>
</dbReference>
<evidence type="ECO:0000313" key="3">
    <source>
        <dbReference type="EMBL" id="KAE9319247.1"/>
    </source>
</evidence>
<dbReference type="Proteomes" id="UP000440732">
    <property type="component" value="Unassembled WGS sequence"/>
</dbReference>
<comment type="caution">
    <text evidence="3">The sequence shown here is derived from an EMBL/GenBank/DDBJ whole genome shotgun (WGS) entry which is preliminary data.</text>
</comment>
<dbReference type="Proteomes" id="UP000437068">
    <property type="component" value="Unassembled WGS sequence"/>
</dbReference>